<keyword evidence="1" id="KW-1133">Transmembrane helix</keyword>
<feature type="transmembrane region" description="Helical" evidence="1">
    <location>
        <begin position="29"/>
        <end position="46"/>
    </location>
</feature>
<dbReference type="EMBL" id="MFKK01000034">
    <property type="protein sequence ID" value="OGG40071.1"/>
    <property type="molecule type" value="Genomic_DNA"/>
</dbReference>
<evidence type="ECO:0008006" key="4">
    <source>
        <dbReference type="Google" id="ProtNLM"/>
    </source>
</evidence>
<protein>
    <recommendedName>
        <fullName evidence="4">DUF4129 domain-containing protein</fullName>
    </recommendedName>
</protein>
<organism evidence="2 3">
    <name type="scientific">Candidatus Jorgensenbacteria bacterium RIFCSPLOWO2_01_FULL_45_25b</name>
    <dbReference type="NCBI Taxonomy" id="1798471"/>
    <lineage>
        <taxon>Bacteria</taxon>
        <taxon>Candidatus Joergenseniibacteriota</taxon>
    </lineage>
</organism>
<gene>
    <name evidence="2" type="ORF">A3A21_01510</name>
</gene>
<keyword evidence="1" id="KW-0472">Membrane</keyword>
<dbReference type="Proteomes" id="UP000176996">
    <property type="component" value="Unassembled WGS sequence"/>
</dbReference>
<evidence type="ECO:0000256" key="1">
    <source>
        <dbReference type="SAM" id="Phobius"/>
    </source>
</evidence>
<accession>A0A1F6BT11</accession>
<evidence type="ECO:0000313" key="2">
    <source>
        <dbReference type="EMBL" id="OGG40071.1"/>
    </source>
</evidence>
<dbReference type="STRING" id="1798471.A3A21_01510"/>
<sequence length="178" mass="20925">MSYISFFIQTFKEAFFGIPWWSVYNGIKYLFLSITFFLVAGFVFVLPKAWKYKSQFTYDYKPGKKTITEGENNKALKHRWETLMKKSESSPPDSLLQAIIQADEFTDEILQLLELKGEHMADRIEQIDKENVRTLERLWRAHRTKNDIVNTSGFEISDEDAKETLKDYQAFLEEIGIV</sequence>
<comment type="caution">
    <text evidence="2">The sequence shown here is derived from an EMBL/GenBank/DDBJ whole genome shotgun (WGS) entry which is preliminary data.</text>
</comment>
<evidence type="ECO:0000313" key="3">
    <source>
        <dbReference type="Proteomes" id="UP000176996"/>
    </source>
</evidence>
<dbReference type="AlphaFoldDB" id="A0A1F6BT11"/>
<keyword evidence="1" id="KW-0812">Transmembrane</keyword>
<name>A0A1F6BT11_9BACT</name>
<reference evidence="2 3" key="1">
    <citation type="journal article" date="2016" name="Nat. Commun.">
        <title>Thousands of microbial genomes shed light on interconnected biogeochemical processes in an aquifer system.</title>
        <authorList>
            <person name="Anantharaman K."/>
            <person name="Brown C.T."/>
            <person name="Hug L.A."/>
            <person name="Sharon I."/>
            <person name="Castelle C.J."/>
            <person name="Probst A.J."/>
            <person name="Thomas B.C."/>
            <person name="Singh A."/>
            <person name="Wilkins M.J."/>
            <person name="Karaoz U."/>
            <person name="Brodie E.L."/>
            <person name="Williams K.H."/>
            <person name="Hubbard S.S."/>
            <person name="Banfield J.F."/>
        </authorList>
    </citation>
    <scope>NUCLEOTIDE SEQUENCE [LARGE SCALE GENOMIC DNA]</scope>
</reference>
<proteinExistence type="predicted"/>